<accession>A0A914Q893</accession>
<dbReference type="PANTHER" id="PTHR24413">
    <property type="entry name" value="SPECKLE-TYPE POZ PROTEIN"/>
    <property type="match status" value="1"/>
</dbReference>
<dbReference type="Gene3D" id="3.30.710.10">
    <property type="entry name" value="Potassium Channel Kv1.1, Chain A"/>
    <property type="match status" value="1"/>
</dbReference>
<dbReference type="Pfam" id="PF00651">
    <property type="entry name" value="BTB"/>
    <property type="match status" value="1"/>
</dbReference>
<sequence>MSSVIPNFGNECRIRMKWKLKEDYLKDALKNLGEGLIQSEIYNASNIPGVKYSLFLKMYDDELVGIYFYLIFNMVKEIHASYTLSVKSAQYEVKEEEIYPKTTSWGSELCSIEELFLPQYKFFVNGIIVIELEATLKARGIKRKAVELCTLANVLWESDDKDLTVIAEEQELKVHKWVISSKSPVFKAELNSGMKEAIENTINITDFSYECVKIAMEFCYERNITQLVNERNASELLHFADKYDIKVMHSELQTLLIKKLSALNVCHFANISLTTNADELKEYCVCFLMYATKKEIVVKNSKKLDEEILKEIGRRSLFSLSE</sequence>
<dbReference type="Proteomes" id="UP000887578">
    <property type="component" value="Unplaced"/>
</dbReference>
<dbReference type="InterPro" id="IPR011333">
    <property type="entry name" value="SKP1/BTB/POZ_sf"/>
</dbReference>
<dbReference type="AlphaFoldDB" id="A0A914Q893"/>
<dbReference type="InterPro" id="IPR000210">
    <property type="entry name" value="BTB/POZ_dom"/>
</dbReference>
<dbReference type="WBParaSite" id="PDA_v2.g2768.t1">
    <property type="protein sequence ID" value="PDA_v2.g2768.t1"/>
    <property type="gene ID" value="PDA_v2.g2768"/>
</dbReference>
<dbReference type="CDD" id="cd18186">
    <property type="entry name" value="BTB_POZ_ZBTB_KLHL-like"/>
    <property type="match status" value="1"/>
</dbReference>
<feature type="domain" description="BTB" evidence="1">
    <location>
        <begin position="161"/>
        <end position="224"/>
    </location>
</feature>
<protein>
    <submittedName>
        <fullName evidence="3">BTB domain-containing protein</fullName>
    </submittedName>
</protein>
<dbReference type="PROSITE" id="PS50097">
    <property type="entry name" value="BTB"/>
    <property type="match status" value="1"/>
</dbReference>
<evidence type="ECO:0000313" key="2">
    <source>
        <dbReference type="Proteomes" id="UP000887578"/>
    </source>
</evidence>
<keyword evidence="2" id="KW-1185">Reference proteome</keyword>
<evidence type="ECO:0000313" key="3">
    <source>
        <dbReference type="WBParaSite" id="PDA_v2.g2768.t1"/>
    </source>
</evidence>
<evidence type="ECO:0000259" key="1">
    <source>
        <dbReference type="PROSITE" id="PS50097"/>
    </source>
</evidence>
<dbReference type="SMART" id="SM00225">
    <property type="entry name" value="BTB"/>
    <property type="match status" value="1"/>
</dbReference>
<reference evidence="3" key="1">
    <citation type="submission" date="2022-11" db="UniProtKB">
        <authorList>
            <consortium name="WormBaseParasite"/>
        </authorList>
    </citation>
    <scope>IDENTIFICATION</scope>
</reference>
<name>A0A914Q893_9BILA</name>
<organism evidence="2 3">
    <name type="scientific">Panagrolaimus davidi</name>
    <dbReference type="NCBI Taxonomy" id="227884"/>
    <lineage>
        <taxon>Eukaryota</taxon>
        <taxon>Metazoa</taxon>
        <taxon>Ecdysozoa</taxon>
        <taxon>Nematoda</taxon>
        <taxon>Chromadorea</taxon>
        <taxon>Rhabditida</taxon>
        <taxon>Tylenchina</taxon>
        <taxon>Panagrolaimomorpha</taxon>
        <taxon>Panagrolaimoidea</taxon>
        <taxon>Panagrolaimidae</taxon>
        <taxon>Panagrolaimus</taxon>
    </lineage>
</organism>
<proteinExistence type="predicted"/>
<dbReference type="SUPFAM" id="SSF54695">
    <property type="entry name" value="POZ domain"/>
    <property type="match status" value="1"/>
</dbReference>